<proteinExistence type="predicted"/>
<dbReference type="Proteomes" id="UP001209922">
    <property type="component" value="Unassembled WGS sequence"/>
</dbReference>
<dbReference type="EMBL" id="JAPCHY010000002">
    <property type="protein sequence ID" value="MCW4471469.1"/>
    <property type="molecule type" value="Genomic_DNA"/>
</dbReference>
<reference evidence="1 2" key="1">
    <citation type="submission" date="2022-10" db="EMBL/GenBank/DDBJ databases">
        <title>Xanthomonas sp. H13-6.</title>
        <authorList>
            <person name="Liu X."/>
            <person name="Deng Z."/>
            <person name="Jiang Y."/>
            <person name="Yu T."/>
            <person name="Ai J."/>
        </authorList>
    </citation>
    <scope>NUCLEOTIDE SEQUENCE [LARGE SCALE GENOMIC DNA]</scope>
    <source>
        <strain evidence="1 2">H13-6</strain>
    </source>
</reference>
<gene>
    <name evidence="1" type="primary">bcsR</name>
    <name evidence="1" type="ORF">OK345_02980</name>
</gene>
<sequence length="75" mass="8619">MIQEKPIRSAAMRSVNEDDIAELRRTLQMPAFDYVDFSAMRERDEALARWPLLRELYAAESRRPAAVPVPEDNAA</sequence>
<organism evidence="1 2">
    <name type="scientific">Xanthomonas chitinilytica</name>
    <dbReference type="NCBI Taxonomy" id="2989819"/>
    <lineage>
        <taxon>Bacteria</taxon>
        <taxon>Pseudomonadati</taxon>
        <taxon>Pseudomonadota</taxon>
        <taxon>Gammaproteobacteria</taxon>
        <taxon>Lysobacterales</taxon>
        <taxon>Lysobacteraceae</taxon>
        <taxon>Xanthomonas</taxon>
    </lineage>
</organism>
<dbReference type="InterPro" id="IPR024487">
    <property type="entry name" value="CBP_BcsR"/>
</dbReference>
<dbReference type="Pfam" id="PF10945">
    <property type="entry name" value="CBP_BcsR"/>
    <property type="match status" value="1"/>
</dbReference>
<accession>A0ABT3JTE6</accession>
<protein>
    <submittedName>
        <fullName evidence="1">Cellulose biosynthesis protein BcsR</fullName>
    </submittedName>
</protein>
<keyword evidence="2" id="KW-1185">Reference proteome</keyword>
<dbReference type="RefSeq" id="WP_265126421.1">
    <property type="nucleotide sequence ID" value="NZ_JAPCHY010000002.1"/>
</dbReference>
<dbReference type="NCBIfam" id="NF040717">
    <property type="entry name" value="BcsR_only"/>
    <property type="match status" value="1"/>
</dbReference>
<evidence type="ECO:0000313" key="1">
    <source>
        <dbReference type="EMBL" id="MCW4471469.1"/>
    </source>
</evidence>
<evidence type="ECO:0000313" key="2">
    <source>
        <dbReference type="Proteomes" id="UP001209922"/>
    </source>
</evidence>
<name>A0ABT3JTE6_9XANT</name>
<comment type="caution">
    <text evidence="1">The sequence shown here is derived from an EMBL/GenBank/DDBJ whole genome shotgun (WGS) entry which is preliminary data.</text>
</comment>